<feature type="compositionally biased region" description="Basic and acidic residues" evidence="1">
    <location>
        <begin position="136"/>
        <end position="148"/>
    </location>
</feature>
<proteinExistence type="predicted"/>
<evidence type="ECO:0000313" key="2">
    <source>
        <dbReference type="EMBL" id="CAB0027994.1"/>
    </source>
</evidence>
<protein>
    <submittedName>
        <fullName evidence="2">Uncharacterized protein</fullName>
    </submittedName>
</protein>
<name>A0A6H5HWP8_9HYME</name>
<sequence>MTRKCEPRARKLRKDAQEEERSVIILVNSSSSSSTSCASASSESSPSESLVKRRLRQATATRADIAEKANTTARRKNGVEEGQTRAPVDIIVKIVCGNTKTRRFRNARGALVQKAWGNGGNGNAGMEDQSAASPSREPEIRGPDHREGILSSALPGCVTRRPLRRRPRRS</sequence>
<dbReference type="Proteomes" id="UP000479190">
    <property type="component" value="Unassembled WGS sequence"/>
</dbReference>
<gene>
    <name evidence="2" type="ORF">TBRA_LOCUS224</name>
</gene>
<dbReference type="AlphaFoldDB" id="A0A6H5HWP8"/>
<feature type="region of interest" description="Disordered" evidence="1">
    <location>
        <begin position="29"/>
        <end position="84"/>
    </location>
</feature>
<reference evidence="2 3" key="1">
    <citation type="submission" date="2020-02" db="EMBL/GenBank/DDBJ databases">
        <authorList>
            <person name="Ferguson B K."/>
        </authorList>
    </citation>
    <scope>NUCLEOTIDE SEQUENCE [LARGE SCALE GENOMIC DNA]</scope>
</reference>
<feature type="compositionally biased region" description="Low complexity" evidence="1">
    <location>
        <begin position="29"/>
        <end position="49"/>
    </location>
</feature>
<evidence type="ECO:0000256" key="1">
    <source>
        <dbReference type="SAM" id="MobiDB-lite"/>
    </source>
</evidence>
<accession>A0A6H5HWP8</accession>
<keyword evidence="3" id="KW-1185">Reference proteome</keyword>
<feature type="region of interest" description="Disordered" evidence="1">
    <location>
        <begin position="1"/>
        <end position="20"/>
    </location>
</feature>
<organism evidence="2 3">
    <name type="scientific">Trichogramma brassicae</name>
    <dbReference type="NCBI Taxonomy" id="86971"/>
    <lineage>
        <taxon>Eukaryota</taxon>
        <taxon>Metazoa</taxon>
        <taxon>Ecdysozoa</taxon>
        <taxon>Arthropoda</taxon>
        <taxon>Hexapoda</taxon>
        <taxon>Insecta</taxon>
        <taxon>Pterygota</taxon>
        <taxon>Neoptera</taxon>
        <taxon>Endopterygota</taxon>
        <taxon>Hymenoptera</taxon>
        <taxon>Apocrita</taxon>
        <taxon>Proctotrupomorpha</taxon>
        <taxon>Chalcidoidea</taxon>
        <taxon>Trichogrammatidae</taxon>
        <taxon>Trichogramma</taxon>
    </lineage>
</organism>
<feature type="compositionally biased region" description="Basic residues" evidence="1">
    <location>
        <begin position="161"/>
        <end position="170"/>
    </location>
</feature>
<feature type="region of interest" description="Disordered" evidence="1">
    <location>
        <begin position="116"/>
        <end position="170"/>
    </location>
</feature>
<dbReference type="EMBL" id="CADCXV010000052">
    <property type="protein sequence ID" value="CAB0027994.1"/>
    <property type="molecule type" value="Genomic_DNA"/>
</dbReference>
<evidence type="ECO:0000313" key="3">
    <source>
        <dbReference type="Proteomes" id="UP000479190"/>
    </source>
</evidence>